<dbReference type="InterPro" id="IPR011990">
    <property type="entry name" value="TPR-like_helical_dom_sf"/>
</dbReference>
<dbReference type="GO" id="GO:0019867">
    <property type="term" value="C:outer membrane"/>
    <property type="evidence" value="ECO:0007669"/>
    <property type="project" value="InterPro"/>
</dbReference>
<dbReference type="InterPro" id="IPR003921">
    <property type="entry name" value="Cell_synth_C"/>
</dbReference>
<keyword evidence="2 7" id="KW-0732">Signal</keyword>
<keyword evidence="10" id="KW-1185">Reference proteome</keyword>
<evidence type="ECO:0000256" key="4">
    <source>
        <dbReference type="ARBA" id="ARBA00022803"/>
    </source>
</evidence>
<sequence length="1349" mass="145089">MSRRRALNVHRVACAAAFRRSRARGVQAAIASLVMCAGFASADAQASTATTGSAGRVRPASGASMLPAPASDAAQRLPADAQRLLAAARMWSSKHRDDLASQAINKALLIAPDTPDLLAERARIQLRLGRTREAQEALAGLRRLAPASAQTEALADELRVATSGREEFATVRLLARSGQSAEATRRLVALFPHGAPPGPLGVEYYQILSGTKEGRVLAIDGLRRRIAANPDDVDAMLVLAGLLNGGNDTRAEANRLAWRLALRPDADHAAAMNVWRHVLQSAGADPAYLDALRAWLALVPDDTEFRDRVAAIDARLDAQRRLERDPDYIAEQRGLKALARGDLVGAEPLLVQAARARADDADAVGGLGLVRMREGRRDEARVLFLRAATLDADNRGKWEGLARTAAFWATLADGRAAAAAGRAQDAANAARSALAMQPDSPDAKLLLADALLAGQDWQGAEPLLRSLLSAREPGLGAVRSMQTLLDATGRGERFGPLIEALRGRFSDPADRRSLDAMRGGVFADEAAREAAQGSLGPAAQRYEASLRLSPDAPWTRFALARLYRDIGLPQLGRDVMNDGVKQYGSPEMFYASALYLNSIDDVAGAKQALARVDDAGRSDSMRALARKLDAQLALADARAALASGDRAGATRMLEHAQTLAADDPDMLAGVGTMWIDAGDADRGLALLRDWIRVNRERADAGVRLRYGDLLGHARRDAELDGWLAQIRTVDGLDESERSRLEDQALRLALREIDDALDSDDYARAQRLLARVSAAGQRDPRYALEVADVQRAQGHYDAARAALEPLLAATPENVDAQLALARIDAEDGERRAALAVVRRVVDAAPDDDVDTRLSAARRLSVLGQYAEAGQITDALRVAYPGRADVTVQAGRIAQDLGHYQEAESLYRLSAHEEKLAGVTSGAADGTPAQAALAGLQQRRDPMIEAGVLPAYKSGDAGISEYHAWQAPVYVQIPYRYDGHFFAHIDAVTLDAGKLSLGDWPNDIGGANTFTRDTFGTFARVDNADLAQLTQWRANNPALADAVNANVQRYASQRATGVALGTGYVSDAWRVDIGTTPLGFPVHYLVGGIRYRFDAGPASFSASVSRRPETGSVLAYAGMHDPVTGAVWGGVRRDGIDLHSAIDVGRVSVFADLGVAELTGRNVASNQEVTLRTGFITPVWQRATMRVNTGLIGNAWHYTDNLRFYSYGQGGYYSPQRYLSLGVPLEWEGRHDALTWDITATVGLSNAYEKDSPYYPNGLPSFYGPGFPALVSGSNLVYGGSSTQGVSFSYGISAIAQYRFNAHLVAGVRVEIDHAHDYAPSAGMVYVRYSFDARKKDRSLSPTPVRLYSSF</sequence>
<feature type="domain" description="Cellulose synthase operon C C-terminal" evidence="8">
    <location>
        <begin position="958"/>
        <end position="1330"/>
    </location>
</feature>
<feature type="region of interest" description="Disordered" evidence="6">
    <location>
        <begin position="48"/>
        <end position="73"/>
    </location>
</feature>
<dbReference type="PANTHER" id="PTHR45586:SF1">
    <property type="entry name" value="LIPOPOLYSACCHARIDE ASSEMBLY PROTEIN B"/>
    <property type="match status" value="1"/>
</dbReference>
<dbReference type="Pfam" id="PF13432">
    <property type="entry name" value="TPR_16"/>
    <property type="match status" value="1"/>
</dbReference>
<evidence type="ECO:0000256" key="5">
    <source>
        <dbReference type="ARBA" id="ARBA00022916"/>
    </source>
</evidence>
<dbReference type="Pfam" id="PF14559">
    <property type="entry name" value="TPR_19"/>
    <property type="match status" value="2"/>
</dbReference>
<evidence type="ECO:0000313" key="9">
    <source>
        <dbReference type="EMBL" id="SIT41865.1"/>
    </source>
</evidence>
<evidence type="ECO:0000256" key="2">
    <source>
        <dbReference type="ARBA" id="ARBA00022729"/>
    </source>
</evidence>
<evidence type="ECO:0000256" key="7">
    <source>
        <dbReference type="SAM" id="SignalP"/>
    </source>
</evidence>
<dbReference type="InterPro" id="IPR008410">
    <property type="entry name" value="BCSC_C"/>
</dbReference>
<dbReference type="Proteomes" id="UP000195569">
    <property type="component" value="Unassembled WGS sequence"/>
</dbReference>
<dbReference type="InterPro" id="IPR019734">
    <property type="entry name" value="TPR_rpt"/>
</dbReference>
<dbReference type="PRINTS" id="PR01441">
    <property type="entry name" value="CELLSNTHASEC"/>
</dbReference>
<dbReference type="Gene3D" id="1.25.40.10">
    <property type="entry name" value="Tetratricopeptide repeat domain"/>
    <property type="match status" value="5"/>
</dbReference>
<comment type="pathway">
    <text evidence="1">Glycan metabolism; bacterial cellulose biosynthesis.</text>
</comment>
<proteinExistence type="predicted"/>
<dbReference type="PANTHER" id="PTHR45586">
    <property type="entry name" value="TPR REPEAT-CONTAINING PROTEIN PA4667"/>
    <property type="match status" value="1"/>
</dbReference>
<reference evidence="9" key="1">
    <citation type="submission" date="2016-12" db="EMBL/GenBank/DDBJ databases">
        <authorList>
            <person name="Moulin L."/>
        </authorList>
    </citation>
    <scope>NUCLEOTIDE SEQUENCE [LARGE SCALE GENOMIC DNA]</scope>
    <source>
        <strain evidence="9">STM 7183</strain>
    </source>
</reference>
<name>A0A1N7S3E3_9BURK</name>
<evidence type="ECO:0000259" key="8">
    <source>
        <dbReference type="Pfam" id="PF05420"/>
    </source>
</evidence>
<comment type="caution">
    <text evidence="9">The sequence shown here is derived from an EMBL/GenBank/DDBJ whole genome shotgun (WGS) entry which is preliminary data.</text>
</comment>
<evidence type="ECO:0000256" key="3">
    <source>
        <dbReference type="ARBA" id="ARBA00022737"/>
    </source>
</evidence>
<evidence type="ECO:0000256" key="1">
    <source>
        <dbReference type="ARBA" id="ARBA00005186"/>
    </source>
</evidence>
<accession>A0A1N7S3E3</accession>
<keyword evidence="5" id="KW-0135">Cellulose biosynthesis</keyword>
<feature type="signal peptide" evidence="7">
    <location>
        <begin position="1"/>
        <end position="46"/>
    </location>
</feature>
<keyword evidence="4" id="KW-0802">TPR repeat</keyword>
<dbReference type="GO" id="GO:0030244">
    <property type="term" value="P:cellulose biosynthetic process"/>
    <property type="evidence" value="ECO:0007669"/>
    <property type="project" value="UniProtKB-KW"/>
</dbReference>
<feature type="chain" id="PRO_5012613958" evidence="7">
    <location>
        <begin position="47"/>
        <end position="1349"/>
    </location>
</feature>
<dbReference type="SUPFAM" id="SSF48452">
    <property type="entry name" value="TPR-like"/>
    <property type="match status" value="4"/>
</dbReference>
<dbReference type="SMART" id="SM00028">
    <property type="entry name" value="TPR"/>
    <property type="match status" value="6"/>
</dbReference>
<evidence type="ECO:0000313" key="10">
    <source>
        <dbReference type="Proteomes" id="UP000195569"/>
    </source>
</evidence>
<gene>
    <name evidence="9" type="ORF">BN2476_300228</name>
</gene>
<evidence type="ECO:0000256" key="6">
    <source>
        <dbReference type="SAM" id="MobiDB-lite"/>
    </source>
</evidence>
<dbReference type="OrthoDB" id="174989at2"/>
<protein>
    <submittedName>
        <fullName evidence="9">Cellulose synthase operon C domain protein</fullName>
    </submittedName>
</protein>
<dbReference type="InterPro" id="IPR051012">
    <property type="entry name" value="CellSynth/LPSAsmb/PSIAsmb"/>
</dbReference>
<dbReference type="GO" id="GO:0006011">
    <property type="term" value="P:UDP-alpha-D-glucose metabolic process"/>
    <property type="evidence" value="ECO:0007669"/>
    <property type="project" value="InterPro"/>
</dbReference>
<dbReference type="Pfam" id="PF05420">
    <property type="entry name" value="BCSC_C"/>
    <property type="match status" value="1"/>
</dbReference>
<dbReference type="EMBL" id="CYGY02000030">
    <property type="protein sequence ID" value="SIT41865.1"/>
    <property type="molecule type" value="Genomic_DNA"/>
</dbReference>
<keyword evidence="3" id="KW-0677">Repeat</keyword>
<organism evidence="9 10">
    <name type="scientific">Paraburkholderia piptadeniae</name>
    <dbReference type="NCBI Taxonomy" id="1701573"/>
    <lineage>
        <taxon>Bacteria</taxon>
        <taxon>Pseudomonadati</taxon>
        <taxon>Pseudomonadota</taxon>
        <taxon>Betaproteobacteria</taxon>
        <taxon>Burkholderiales</taxon>
        <taxon>Burkholderiaceae</taxon>
        <taxon>Paraburkholderia</taxon>
    </lineage>
</organism>
<dbReference type="UniPathway" id="UPA00694"/>